<comment type="similarity">
    <text evidence="7 12">Belongs to the GCKR-like family. MurNAc-6-P etherase subfamily.</text>
</comment>
<evidence type="ECO:0000256" key="8">
    <source>
        <dbReference type="ARBA" id="ARBA00067056"/>
    </source>
</evidence>
<evidence type="ECO:0000256" key="5">
    <source>
        <dbReference type="ARBA" id="ARBA00060595"/>
    </source>
</evidence>
<dbReference type="NCBIfam" id="NF009222">
    <property type="entry name" value="PRK12570.1"/>
    <property type="match status" value="1"/>
</dbReference>
<evidence type="ECO:0000256" key="11">
    <source>
        <dbReference type="ARBA" id="ARBA00084049"/>
    </source>
</evidence>
<feature type="active site" description="Proton donor" evidence="12">
    <location>
        <position position="85"/>
    </location>
</feature>
<comment type="pathway">
    <text evidence="6">Cell wall biogenesis.</text>
</comment>
<dbReference type="GO" id="GO:0019899">
    <property type="term" value="F:enzyme binding"/>
    <property type="evidence" value="ECO:0007669"/>
    <property type="project" value="TreeGrafter"/>
</dbReference>
<dbReference type="GO" id="GO:0042593">
    <property type="term" value="P:glucose homeostasis"/>
    <property type="evidence" value="ECO:0007669"/>
    <property type="project" value="TreeGrafter"/>
</dbReference>
<comment type="pathway">
    <text evidence="12">Amino-sugar metabolism; N-acetylmuramate degradation.</text>
</comment>
<proteinExistence type="inferred from homology"/>
<comment type="pathway">
    <text evidence="5">Amino-sugar metabolism; 1,6-anhydro-N-acetylmuramate degradation.</text>
</comment>
<dbReference type="InterPro" id="IPR001347">
    <property type="entry name" value="SIS_dom"/>
</dbReference>
<organism evidence="14 15">
    <name type="scientific">Paenibacillus oceani</name>
    <dbReference type="NCBI Taxonomy" id="2772510"/>
    <lineage>
        <taxon>Bacteria</taxon>
        <taxon>Bacillati</taxon>
        <taxon>Bacillota</taxon>
        <taxon>Bacilli</taxon>
        <taxon>Bacillales</taxon>
        <taxon>Paenibacillaceae</taxon>
        <taxon>Paenibacillus</taxon>
    </lineage>
</organism>
<evidence type="ECO:0000256" key="4">
    <source>
        <dbReference type="ARBA" id="ARBA00051747"/>
    </source>
</evidence>
<evidence type="ECO:0000256" key="3">
    <source>
        <dbReference type="ARBA" id="ARBA00023277"/>
    </source>
</evidence>
<dbReference type="NCBIfam" id="NF003915">
    <property type="entry name" value="PRK05441.1"/>
    <property type="match status" value="1"/>
</dbReference>
<dbReference type="AlphaFoldDB" id="A0A927C9Y7"/>
<keyword evidence="3 12" id="KW-0119">Carbohydrate metabolism</keyword>
<evidence type="ECO:0000256" key="2">
    <source>
        <dbReference type="ARBA" id="ARBA00023239"/>
    </source>
</evidence>
<comment type="miscellaneous">
    <text evidence="12">A lyase-type mechanism (elimination/hydration) is suggested for the cleavage of the lactyl ether bond of MurNAc 6-phosphate, with the formation of an alpha,beta-unsaturated aldehyde intermediate with (E)-stereochemistry, followed by the syn addition of water to give product.</text>
</comment>
<dbReference type="PROSITE" id="PS51464">
    <property type="entry name" value="SIS"/>
    <property type="match status" value="1"/>
</dbReference>
<dbReference type="NCBIfam" id="TIGR00274">
    <property type="entry name" value="N-acetylmuramic acid 6-phosphate etherase"/>
    <property type="match status" value="1"/>
</dbReference>
<comment type="catalytic activity">
    <reaction evidence="4 12">
        <text>N-acetyl-D-muramate 6-phosphate + H2O = N-acetyl-D-glucosamine 6-phosphate + (R)-lactate</text>
        <dbReference type="Rhea" id="RHEA:26410"/>
        <dbReference type="ChEBI" id="CHEBI:15377"/>
        <dbReference type="ChEBI" id="CHEBI:16004"/>
        <dbReference type="ChEBI" id="CHEBI:57513"/>
        <dbReference type="ChEBI" id="CHEBI:58722"/>
        <dbReference type="EC" id="4.2.1.126"/>
    </reaction>
</comment>
<evidence type="ECO:0000256" key="9">
    <source>
        <dbReference type="ARBA" id="ARBA00070061"/>
    </source>
</evidence>
<evidence type="ECO:0000313" key="14">
    <source>
        <dbReference type="EMBL" id="MBD2862823.1"/>
    </source>
</evidence>
<sequence length="309" mass="32223">MNRALERLLTEQQNEHTRDIDQAPTLGMLEMMSDEDQKVASAVRAVLPQIAKAVDAIVASFRAGGRLFYVGAGTSGRLGILDASECPPTFGTEPEMVQGIIAGGDTAIRCAVEGAEDDEALGASDIGERGIGVHDVVVGIAASGRTPYVIGAMKKAKEAGAAVVCVCNNPDSVMSKHADISIEAVTGPEAVLGSTRLKAGTAQKMILNMLTTASFIQMGKVYGNLMVDLQATNFKLVNRAKGIIQRATGAPDDIVEQAFRATRGDVKTATVMIATGSTYEQAKQLLRQSGGFVRGAIEISLTGSGKPAG</sequence>
<dbReference type="InterPro" id="IPR046348">
    <property type="entry name" value="SIS_dom_sf"/>
</dbReference>
<evidence type="ECO:0000256" key="6">
    <source>
        <dbReference type="ARBA" id="ARBA00060672"/>
    </source>
</evidence>
<feature type="domain" description="SIS" evidence="13">
    <location>
        <begin position="57"/>
        <end position="220"/>
    </location>
</feature>
<dbReference type="PANTHER" id="PTHR10088:SF4">
    <property type="entry name" value="GLUCOKINASE REGULATORY PROTEIN"/>
    <property type="match status" value="1"/>
</dbReference>
<dbReference type="FunFam" id="1.10.8.1080:FF:000001">
    <property type="entry name" value="N-acetylmuramic acid 6-phosphate etherase"/>
    <property type="match status" value="1"/>
</dbReference>
<dbReference type="GO" id="GO:0005829">
    <property type="term" value="C:cytosol"/>
    <property type="evidence" value="ECO:0007669"/>
    <property type="project" value="TreeGrafter"/>
</dbReference>
<dbReference type="GO" id="GO:0004857">
    <property type="term" value="F:enzyme inhibitor activity"/>
    <property type="evidence" value="ECO:0007669"/>
    <property type="project" value="TreeGrafter"/>
</dbReference>
<reference evidence="14" key="1">
    <citation type="submission" date="2020-09" db="EMBL/GenBank/DDBJ databases">
        <title>A novel bacterium of genus Paenibacillus, isolated from South China Sea.</title>
        <authorList>
            <person name="Huang H."/>
            <person name="Mo K."/>
            <person name="Hu Y."/>
        </authorList>
    </citation>
    <scope>NUCLEOTIDE SEQUENCE</scope>
    <source>
        <strain evidence="14">IB182363</strain>
    </source>
</reference>
<keyword evidence="15" id="KW-1185">Reference proteome</keyword>
<dbReference type="GO" id="GO:0070095">
    <property type="term" value="F:fructose-6-phosphate binding"/>
    <property type="evidence" value="ECO:0007669"/>
    <property type="project" value="TreeGrafter"/>
</dbReference>
<evidence type="ECO:0000256" key="7">
    <source>
        <dbReference type="ARBA" id="ARBA00061234"/>
    </source>
</evidence>
<dbReference type="EMBL" id="JACXJA010000015">
    <property type="protein sequence ID" value="MBD2862823.1"/>
    <property type="molecule type" value="Genomic_DNA"/>
</dbReference>
<accession>A0A927C9Y7</accession>
<dbReference type="CDD" id="cd05007">
    <property type="entry name" value="SIS_Etherase"/>
    <property type="match status" value="1"/>
</dbReference>
<feature type="active site" evidence="12">
    <location>
        <position position="116"/>
    </location>
</feature>
<dbReference type="PANTHER" id="PTHR10088">
    <property type="entry name" value="GLUCOKINASE REGULATORY PROTEIN"/>
    <property type="match status" value="1"/>
</dbReference>
<dbReference type="Pfam" id="PF22645">
    <property type="entry name" value="GKRP_SIS_N"/>
    <property type="match status" value="1"/>
</dbReference>
<dbReference type="GO" id="GO:0030246">
    <property type="term" value="F:carbohydrate binding"/>
    <property type="evidence" value="ECO:0007669"/>
    <property type="project" value="TreeGrafter"/>
</dbReference>
<dbReference type="InterPro" id="IPR040190">
    <property type="entry name" value="MURQ/GCKR"/>
</dbReference>
<dbReference type="HAMAP" id="MF_00068">
    <property type="entry name" value="MurQ"/>
    <property type="match status" value="1"/>
</dbReference>
<name>A0A927C9Y7_9BACL</name>
<dbReference type="GO" id="GO:0009750">
    <property type="term" value="P:response to fructose"/>
    <property type="evidence" value="ECO:0007669"/>
    <property type="project" value="TreeGrafter"/>
</dbReference>
<comment type="function">
    <text evidence="12">Specifically catalyzes the cleavage of the D-lactyl ether substituent of MurNAc 6-phosphate, producing GlcNAc 6-phosphate and D-lactate.</text>
</comment>
<dbReference type="GO" id="GO:0016835">
    <property type="term" value="F:carbon-oxygen lyase activity"/>
    <property type="evidence" value="ECO:0007669"/>
    <property type="project" value="UniProtKB-UniRule"/>
</dbReference>
<evidence type="ECO:0000256" key="1">
    <source>
        <dbReference type="ARBA" id="ARBA00011738"/>
    </source>
</evidence>
<dbReference type="InterPro" id="IPR005488">
    <property type="entry name" value="Etherase_MurQ"/>
</dbReference>
<evidence type="ECO:0000259" key="13">
    <source>
        <dbReference type="PROSITE" id="PS51464"/>
    </source>
</evidence>
<dbReference type="Gene3D" id="1.10.8.1080">
    <property type="match status" value="1"/>
</dbReference>
<evidence type="ECO:0000256" key="10">
    <source>
        <dbReference type="ARBA" id="ARBA00077905"/>
    </source>
</evidence>
<comment type="caution">
    <text evidence="14">The sequence shown here is derived from an EMBL/GenBank/DDBJ whole genome shotgun (WGS) entry which is preliminary data.</text>
</comment>
<comment type="subunit">
    <text evidence="1 12">Homodimer.</text>
</comment>
<evidence type="ECO:0000313" key="15">
    <source>
        <dbReference type="Proteomes" id="UP000639396"/>
    </source>
</evidence>
<dbReference type="EC" id="4.2.1.126" evidence="8 12"/>
<dbReference type="SUPFAM" id="SSF53697">
    <property type="entry name" value="SIS domain"/>
    <property type="match status" value="1"/>
</dbReference>
<evidence type="ECO:0000256" key="12">
    <source>
        <dbReference type="HAMAP-Rule" id="MF_00068"/>
    </source>
</evidence>
<protein>
    <recommendedName>
        <fullName evidence="9 12">N-acetylmuramic acid 6-phosphate etherase</fullName>
        <shortName evidence="12">MurNAc-6-P etherase</shortName>
        <ecNumber evidence="8 12">4.2.1.126</ecNumber>
    </recommendedName>
    <alternativeName>
        <fullName evidence="11 12">N-acetylmuramic acid 6-phosphate hydrolase</fullName>
    </alternativeName>
    <alternativeName>
        <fullName evidence="10 12">N-acetylmuramic acid 6-phosphate lyase</fullName>
    </alternativeName>
</protein>
<gene>
    <name evidence="12 14" type="primary">murQ</name>
    <name evidence="14" type="ORF">IDH45_12590</name>
</gene>
<dbReference type="Proteomes" id="UP000639396">
    <property type="component" value="Unassembled WGS sequence"/>
</dbReference>
<dbReference type="GO" id="GO:0046348">
    <property type="term" value="P:amino sugar catabolic process"/>
    <property type="evidence" value="ECO:0007669"/>
    <property type="project" value="InterPro"/>
</dbReference>
<keyword evidence="2 12" id="KW-0456">Lyase</keyword>
<dbReference type="Gene3D" id="3.40.50.10490">
    <property type="entry name" value="Glucose-6-phosphate isomerase like protein, domain 1"/>
    <property type="match status" value="1"/>
</dbReference>
<dbReference type="RefSeq" id="WP_190928327.1">
    <property type="nucleotide sequence ID" value="NZ_JACXJA010000015.1"/>
</dbReference>
<dbReference type="FunFam" id="3.40.50.10490:FF:000014">
    <property type="entry name" value="N-acetylmuramic acid 6-phosphate etherase"/>
    <property type="match status" value="1"/>
</dbReference>